<feature type="compositionally biased region" description="Low complexity" evidence="2">
    <location>
        <begin position="36"/>
        <end position="59"/>
    </location>
</feature>
<dbReference type="FunCoup" id="A0A7R8UHU8">
    <property type="interactions" value="78"/>
</dbReference>
<feature type="compositionally biased region" description="Basic and acidic residues" evidence="2">
    <location>
        <begin position="144"/>
        <end position="173"/>
    </location>
</feature>
<evidence type="ECO:0000256" key="2">
    <source>
        <dbReference type="SAM" id="MobiDB-lite"/>
    </source>
</evidence>
<evidence type="ECO:0000259" key="4">
    <source>
        <dbReference type="Pfam" id="PF00135"/>
    </source>
</evidence>
<evidence type="ECO:0000313" key="5">
    <source>
        <dbReference type="EMBL" id="CAD7080817.1"/>
    </source>
</evidence>
<dbReference type="Pfam" id="PF00135">
    <property type="entry name" value="COesterase"/>
    <property type="match status" value="1"/>
</dbReference>
<dbReference type="InParanoid" id="A0A7R8UHU8"/>
<dbReference type="Proteomes" id="UP000594454">
    <property type="component" value="Chromosome 2"/>
</dbReference>
<dbReference type="InterPro" id="IPR002018">
    <property type="entry name" value="CarbesteraseB"/>
</dbReference>
<dbReference type="Gene3D" id="3.40.50.1820">
    <property type="entry name" value="alpha/beta hydrolase"/>
    <property type="match status" value="1"/>
</dbReference>
<dbReference type="EMBL" id="LR899010">
    <property type="protein sequence ID" value="CAD7080817.1"/>
    <property type="molecule type" value="Genomic_DNA"/>
</dbReference>
<keyword evidence="1" id="KW-0325">Glycoprotein</keyword>
<evidence type="ECO:0000256" key="1">
    <source>
        <dbReference type="ARBA" id="ARBA00023180"/>
    </source>
</evidence>
<feature type="domain" description="Carboxylesterase type B" evidence="4">
    <location>
        <begin position="350"/>
        <end position="730"/>
    </location>
</feature>
<feature type="compositionally biased region" description="Basic and acidic residues" evidence="2">
    <location>
        <begin position="73"/>
        <end position="85"/>
    </location>
</feature>
<name>A0A7R8UHU8_HERIL</name>
<protein>
    <recommendedName>
        <fullName evidence="4">Carboxylesterase type B domain-containing protein</fullName>
    </recommendedName>
</protein>
<evidence type="ECO:0000256" key="3">
    <source>
        <dbReference type="SAM" id="Phobius"/>
    </source>
</evidence>
<keyword evidence="3" id="KW-0812">Transmembrane</keyword>
<dbReference type="InterPro" id="IPR029058">
    <property type="entry name" value="AB_hydrolase_fold"/>
</dbReference>
<feature type="transmembrane region" description="Helical" evidence="3">
    <location>
        <begin position="309"/>
        <end position="330"/>
    </location>
</feature>
<feature type="compositionally biased region" description="Low complexity" evidence="2">
    <location>
        <begin position="116"/>
        <end position="125"/>
    </location>
</feature>
<dbReference type="OMA" id="LYQHPSE"/>
<keyword evidence="6" id="KW-1185">Reference proteome</keyword>
<reference evidence="5 6" key="1">
    <citation type="submission" date="2020-11" db="EMBL/GenBank/DDBJ databases">
        <authorList>
            <person name="Wallbank WR R."/>
            <person name="Pardo Diaz C."/>
            <person name="Kozak K."/>
            <person name="Martin S."/>
            <person name="Jiggins C."/>
            <person name="Moest M."/>
            <person name="Warren A I."/>
            <person name="Generalovic N T."/>
            <person name="Byers J.R.P. K."/>
            <person name="Montejo-Kovacevich G."/>
            <person name="Yen C E."/>
        </authorList>
    </citation>
    <scope>NUCLEOTIDE SEQUENCE [LARGE SCALE GENOMIC DNA]</scope>
</reference>
<feature type="compositionally biased region" description="Basic and acidic residues" evidence="2">
    <location>
        <begin position="15"/>
        <end position="35"/>
    </location>
</feature>
<dbReference type="FunFam" id="3.40.50.1820:FF:000295">
    <property type="entry name" value="neurotactin"/>
    <property type="match status" value="1"/>
</dbReference>
<sequence length="827" mass="91535">MGELDEKETPPSSEPQHETEEPKETDKMLEKKDDTTTTTTNTTTSDNKTSPKSKPPTGKSDTETKKASTPTTKSDKEDEKKKEANGEEIINIPESAESTQAAPVTQEGREVKPKKIPIGGIKMPGFFTRGKPPRGEGDGAEGELLEKEGNDNKLNEENPKDDEKRPSIAERIRSFFTRKPPAKVDDDIKDIKSGEQQAAEGQDPPPKKGLLNAIKLPIATMIPKKKTENPDDVELGTGPGTKAGLASMETLDDSLKDQDTVDRAAKTNNDDTLETVKLTDEKKDEKEVEDQNLSYIDRIRTYKCSVDDLAIVAGIVIFILLVGLICVFSFSGGDVIKSAPVRDGRFVVAVTSCGPVEGVKDDGAFTFRGIPYAVPPIGENRWKPAQLIENIDECWNSTLQAHNTTEFCSQILSNGTIVGDEDCLTLDIITPHIRYDNPLPVIVLIGAESLLGGSPTILRPSARYARQKDVVYVRPNFRMGPFGFLALDALSKSAYPPTSGNYALSDILAVLQWIQRNIAHFGGDANSVILLGHRAGGTLVSALVTSPQIKGLYARAWVASGASIFPGRPLAESERLNHEYMTHIQCSDADCLRLASTEQVLNAIPDTWRYSTPDLPTRDENSTARHEWLVLDGHILQKHPADVWSKEFGEPRLVLGTTAHVSHSEKLHLKNIEWNTETVRKHVEDSKLGELGLSSEAVQKYNATYQGLIAMISDIRTVCPMLTMARLQPAVPFYVVTQIEPQKGVADADADVQAIMGRYEPHTPEQRRYFSSIQQLFYHWVAHGEMKQYEPRRRVLIVGQDALPFEDYPNCDFWISQDIVPRYGRID</sequence>
<feature type="region of interest" description="Disordered" evidence="2">
    <location>
        <begin position="1"/>
        <end position="245"/>
    </location>
</feature>
<keyword evidence="3" id="KW-0472">Membrane</keyword>
<evidence type="ECO:0000313" key="6">
    <source>
        <dbReference type="Proteomes" id="UP000594454"/>
    </source>
</evidence>
<dbReference type="SUPFAM" id="SSF53474">
    <property type="entry name" value="alpha/beta-Hydrolases"/>
    <property type="match status" value="1"/>
</dbReference>
<keyword evidence="3" id="KW-1133">Transmembrane helix</keyword>
<dbReference type="InterPro" id="IPR019819">
    <property type="entry name" value="Carboxylesterase_B_CS"/>
</dbReference>
<feature type="compositionally biased region" description="Basic and acidic residues" evidence="2">
    <location>
        <begin position="182"/>
        <end position="193"/>
    </location>
</feature>
<proteinExistence type="predicted"/>
<dbReference type="OrthoDB" id="408631at2759"/>
<gene>
    <name evidence="5" type="ORF">HERILL_LOCUS3954</name>
</gene>
<organism evidence="5 6">
    <name type="scientific">Hermetia illucens</name>
    <name type="common">Black soldier fly</name>
    <dbReference type="NCBI Taxonomy" id="343691"/>
    <lineage>
        <taxon>Eukaryota</taxon>
        <taxon>Metazoa</taxon>
        <taxon>Ecdysozoa</taxon>
        <taxon>Arthropoda</taxon>
        <taxon>Hexapoda</taxon>
        <taxon>Insecta</taxon>
        <taxon>Pterygota</taxon>
        <taxon>Neoptera</taxon>
        <taxon>Endopterygota</taxon>
        <taxon>Diptera</taxon>
        <taxon>Brachycera</taxon>
        <taxon>Stratiomyomorpha</taxon>
        <taxon>Stratiomyidae</taxon>
        <taxon>Hermetiinae</taxon>
        <taxon>Hermetia</taxon>
    </lineage>
</organism>
<dbReference type="PROSITE" id="PS00941">
    <property type="entry name" value="CARBOXYLESTERASE_B_2"/>
    <property type="match status" value="1"/>
</dbReference>
<accession>A0A7R8UHU8</accession>
<dbReference type="InterPro" id="IPR050309">
    <property type="entry name" value="Type-B_Carboxylest/Lipase"/>
</dbReference>
<dbReference type="AlphaFoldDB" id="A0A7R8UHU8"/>
<dbReference type="PANTHER" id="PTHR11559">
    <property type="entry name" value="CARBOXYLESTERASE"/>
    <property type="match status" value="1"/>
</dbReference>